<dbReference type="GO" id="GO:0015930">
    <property type="term" value="F:glutamate synthase activity"/>
    <property type="evidence" value="ECO:0007669"/>
    <property type="project" value="InterPro"/>
</dbReference>
<organism evidence="4 5">
    <name type="scientific">Thermincola ferriacetica</name>
    <dbReference type="NCBI Taxonomy" id="281456"/>
    <lineage>
        <taxon>Bacteria</taxon>
        <taxon>Bacillati</taxon>
        <taxon>Bacillota</taxon>
        <taxon>Clostridia</taxon>
        <taxon>Eubacteriales</taxon>
        <taxon>Thermincolaceae</taxon>
        <taxon>Thermincola</taxon>
    </lineage>
</organism>
<sequence length="484" mass="52257">MKKIWEKVFFSSLAIALGYQGARFLARKIIHDVSTDAISTIMTDLYDENLWEFVSATTKFGPQVIVETNLRSQEGQMIKRPLGSPKKFPSLDQLMFNIGQLHIMPTPLEQPVDTKVVIGKNCKHPLIIDLPIMVSGMAFGAALSEKAKVALAKGASMANTATNTGEGPFLPSERKAAKKLILQYNRGKWNKSDEILKQADAIEIQIGQGATGGTGHKNNVGITDFKLAKGFGVLPAQDAVLHARHAEVSTPSELPKLVQKLKSVAGDIPIGVKFGAGKYLEMDMKWAIDAGVDFITIDGAEAATKGSAPILQDDFGIPTIFAINRAAQFLQKQNCQDRISLIAAGKIRTPGDVLKVLALGADAAYIGAIALFAMSHTQVLKPIPFEPPTQLVYYDGKYADKFDIASGAKNLAKFLKSCNDELIEGIRALGKTSVGEVNKDDLVALDDITAKGVGVPLAYEPCITPNIYNKKIPLSTEGKRHEEG</sequence>
<dbReference type="AlphaFoldDB" id="A0A0L6W138"/>
<keyword evidence="5" id="KW-1185">Reference proteome</keyword>
<name>A0A0L6W138_9FIRM</name>
<gene>
    <name evidence="4" type="ORF">Tfer_2094</name>
</gene>
<accession>A0A0L6W138</accession>
<dbReference type="CDD" id="cd02808">
    <property type="entry name" value="GltS_FMN"/>
    <property type="match status" value="1"/>
</dbReference>
<dbReference type="Gene3D" id="3.20.20.70">
    <property type="entry name" value="Aldolase class I"/>
    <property type="match status" value="1"/>
</dbReference>
<dbReference type="InterPro" id="IPR002932">
    <property type="entry name" value="Glu_synthdom"/>
</dbReference>
<feature type="domain" description="Glutamate synthase" evidence="3">
    <location>
        <begin position="116"/>
        <end position="430"/>
    </location>
</feature>
<dbReference type="InterPro" id="IPR013785">
    <property type="entry name" value="Aldolase_TIM"/>
</dbReference>
<dbReference type="EMBL" id="LGTE01000014">
    <property type="protein sequence ID" value="KNZ69297.1"/>
    <property type="molecule type" value="Genomic_DNA"/>
</dbReference>
<comment type="caution">
    <text evidence="4">The sequence shown here is derived from an EMBL/GenBank/DDBJ whole genome shotgun (WGS) entry which is preliminary data.</text>
</comment>
<dbReference type="RefSeq" id="WP_052218274.1">
    <property type="nucleotide sequence ID" value="NZ_LGTE01000014.1"/>
</dbReference>
<dbReference type="PIRSF" id="PIRSF006429">
    <property type="entry name" value="GOGAT_lg_2"/>
    <property type="match status" value="1"/>
</dbReference>
<evidence type="ECO:0000313" key="5">
    <source>
        <dbReference type="Proteomes" id="UP000037175"/>
    </source>
</evidence>
<dbReference type="Proteomes" id="UP000037175">
    <property type="component" value="Unassembled WGS sequence"/>
</dbReference>
<dbReference type="PATRIC" id="fig|281456.6.peg.2199"/>
<reference evidence="5" key="1">
    <citation type="submission" date="2015-07" db="EMBL/GenBank/DDBJ databases">
        <title>Complete Genome of Thermincola ferriacetica strain Z-0001T.</title>
        <authorList>
            <person name="Lusk B."/>
            <person name="Badalamenti J.P."/>
            <person name="Parameswaran P."/>
            <person name="Bond D.R."/>
            <person name="Torres C.I."/>
        </authorList>
    </citation>
    <scope>NUCLEOTIDE SEQUENCE [LARGE SCALE GENOMIC DNA]</scope>
    <source>
        <strain evidence="5">Z-0001</strain>
    </source>
</reference>
<dbReference type="GO" id="GO:0006537">
    <property type="term" value="P:glutamate biosynthetic process"/>
    <property type="evidence" value="ECO:0007669"/>
    <property type="project" value="InterPro"/>
</dbReference>
<dbReference type="PANTHER" id="PTHR43819">
    <property type="entry name" value="ARCHAEAL-TYPE GLUTAMATE SYNTHASE [NADPH]"/>
    <property type="match status" value="1"/>
</dbReference>
<evidence type="ECO:0000313" key="4">
    <source>
        <dbReference type="EMBL" id="KNZ69297.1"/>
    </source>
</evidence>
<dbReference type="Pfam" id="PF01645">
    <property type="entry name" value="Glu_synthase"/>
    <property type="match status" value="1"/>
</dbReference>
<dbReference type="SUPFAM" id="SSF51395">
    <property type="entry name" value="FMN-linked oxidoreductases"/>
    <property type="match status" value="1"/>
</dbReference>
<evidence type="ECO:0000256" key="1">
    <source>
        <dbReference type="ARBA" id="ARBA00009716"/>
    </source>
</evidence>
<dbReference type="InterPro" id="IPR024188">
    <property type="entry name" value="GltB"/>
</dbReference>
<protein>
    <submittedName>
        <fullName evidence="4">Ferredoxin-dependent glutamate synthase</fullName>
    </submittedName>
</protein>
<proteinExistence type="inferred from homology"/>
<evidence type="ECO:0000259" key="3">
    <source>
        <dbReference type="Pfam" id="PF01645"/>
    </source>
</evidence>
<evidence type="ECO:0000256" key="2">
    <source>
        <dbReference type="PIRNR" id="PIRNR006429"/>
    </source>
</evidence>
<comment type="similarity">
    <text evidence="1 2">Belongs to the glutamate synthase family.</text>
</comment>
<dbReference type="PANTHER" id="PTHR43819:SF1">
    <property type="entry name" value="ARCHAEAL-TYPE GLUTAMATE SYNTHASE [NADPH]"/>
    <property type="match status" value="1"/>
</dbReference>